<comment type="caution">
    <text evidence="1">The sequence shown here is derived from an EMBL/GenBank/DDBJ whole genome shotgun (WGS) entry which is preliminary data.</text>
</comment>
<gene>
    <name evidence="1" type="ORF">B1C78_08810</name>
</gene>
<reference evidence="1 2" key="1">
    <citation type="submission" date="2017-02" db="EMBL/GenBank/DDBJ databases">
        <title>Genomic diversity within the haloalkaliphilic genus Thioalkalivibrio.</title>
        <authorList>
            <person name="Ahn A.-C."/>
            <person name="Meier-Kolthoff J."/>
            <person name="Overmars L."/>
            <person name="Richter M."/>
            <person name="Woyke T."/>
            <person name="Sorokin D.Y."/>
            <person name="Muyzer G."/>
        </authorList>
    </citation>
    <scope>NUCLEOTIDE SEQUENCE [LARGE SCALE GENOMIC DNA]</scope>
    <source>
        <strain evidence="1 2">ALJD</strain>
    </source>
</reference>
<evidence type="ECO:0000313" key="2">
    <source>
        <dbReference type="Proteomes" id="UP000189462"/>
    </source>
</evidence>
<organism evidence="1 2">
    <name type="scientific">Thioalkalivibrio denitrificans</name>
    <dbReference type="NCBI Taxonomy" id="108003"/>
    <lineage>
        <taxon>Bacteria</taxon>
        <taxon>Pseudomonadati</taxon>
        <taxon>Pseudomonadota</taxon>
        <taxon>Gammaproteobacteria</taxon>
        <taxon>Chromatiales</taxon>
        <taxon>Ectothiorhodospiraceae</taxon>
        <taxon>Thioalkalivibrio</taxon>
    </lineage>
</organism>
<dbReference type="AlphaFoldDB" id="A0A1V3NH45"/>
<accession>A0A1V3NH45</accession>
<protein>
    <submittedName>
        <fullName evidence="1">Uncharacterized protein</fullName>
    </submittedName>
</protein>
<dbReference type="EMBL" id="MVBK01000047">
    <property type="protein sequence ID" value="OOG24427.1"/>
    <property type="molecule type" value="Genomic_DNA"/>
</dbReference>
<sequence length="165" mass="19179">MYEESMRNLAGIANVQMLLGDTRTNLRTILQSEDEILFWLDAHWSGGETYGEQDECPIIEELELILSSNLSKFAIMIDDARLFMAPPPAPHNYEVWPSLTDIMAVLPKNFDMIIWNDVIFLTPKELIFRKHMQTRATYEWMNGPHRYGRGFKSGLRSVLRLMGRK</sequence>
<name>A0A1V3NH45_9GAMM</name>
<proteinExistence type="predicted"/>
<evidence type="ECO:0000313" key="1">
    <source>
        <dbReference type="EMBL" id="OOG24427.1"/>
    </source>
</evidence>
<dbReference type="Proteomes" id="UP000189462">
    <property type="component" value="Unassembled WGS sequence"/>
</dbReference>
<dbReference type="STRING" id="108003.B1C78_08810"/>
<keyword evidence="2" id="KW-1185">Reference proteome</keyword>